<feature type="transmembrane region" description="Helical" evidence="10">
    <location>
        <begin position="696"/>
        <end position="716"/>
    </location>
</feature>
<feature type="domain" description="ABC transporter" evidence="11">
    <location>
        <begin position="115"/>
        <end position="379"/>
    </location>
</feature>
<feature type="transmembrane region" description="Helical" evidence="10">
    <location>
        <begin position="554"/>
        <end position="578"/>
    </location>
</feature>
<evidence type="ECO:0000256" key="10">
    <source>
        <dbReference type="SAM" id="Phobius"/>
    </source>
</evidence>
<dbReference type="HOGENOM" id="CLU_000604_57_6_1"/>
<dbReference type="AlphaFoldDB" id="T1KGE5"/>
<feature type="region of interest" description="Disordered" evidence="9">
    <location>
        <begin position="763"/>
        <end position="784"/>
    </location>
</feature>
<dbReference type="InterPro" id="IPR050352">
    <property type="entry name" value="ABCG_transporters"/>
</dbReference>
<keyword evidence="6" id="KW-0067">ATP-binding</keyword>
<dbReference type="Pfam" id="PF00005">
    <property type="entry name" value="ABC_tran"/>
    <property type="match status" value="1"/>
</dbReference>
<feature type="region of interest" description="Disordered" evidence="9">
    <location>
        <begin position="54"/>
        <end position="77"/>
    </location>
</feature>
<dbReference type="PROSITE" id="PS00211">
    <property type="entry name" value="ABC_TRANSPORTER_1"/>
    <property type="match status" value="1"/>
</dbReference>
<feature type="compositionally biased region" description="Polar residues" evidence="9">
    <location>
        <begin position="1"/>
        <end position="21"/>
    </location>
</feature>
<sequence>MRQDNRSLASSDRASNGSSGNVHDGKNNGLHGIDNVCLNIDSYLDDLEHPMNPINPIKGSPSSMVRPSAASNSLPSTSTDYKNWSMVNKPTEPSDAFLAFPFEYSSHSSNSIVRLVWRNLTYTSPKAPKKPPPSSSPSSNAIRRVILDKQNGEITGGQLTAIIGPSGAGKSTLLESLAGRRTKGLKGSIVVAYDRDDLETSEESRSIGISFIGQKDQLIVELTVRETLMFASRLKNYKRIRNSYYHPRLVNSVLKALNLEVCAEVRVGRVSGGQLKRVTFAIELISGPDILMLDEPTSGLDSSSTYSCISLLRQLTDLRRNGNYYKPPAIICSIHQPSARVLNIFHQVYVLSSDGRCLYQGSPTTLLNHLSRHDLTCPQFHNPADFIIEIASGDYGLEPINKLALYESTKQMTIINDEKTMYLSCRKLIVPGSRGDQDMMNDEIDSMEGGLGMINGATNEKRVKVTRVVDKMKSRKFPVFSHFMILLTRTYLTTIRDPKLTWFRIGQAIFIGLLMSYLYDHPIGEADGCLSLSPNSTDINLDVGAVLAATQDNVAFIFFITLFTVMACMMPTVLTFPAEVAVHIQERNNGWYSCWTYYWTKIIADTPYQIVITTLFCSIVYPMTGQIWDEWRFALFIFISILVSNIAQTVGMLFGTIYVRSVQNAVFMAPLSMAPVFLLSGFFGKIAKVPLALKPIATISYVRYAFEAFLIVLYGYDRCPPLNVTLASLASNPSSSSSPTYTLAYAAQDLHFSTELPPVDYEDENLSTSPGDYSSEPDGSSAGPSSYLYDSLPKIWSGFYNPLDYLRLAAELPSSSESLSSEESISSSLILKHFDLKDEYLWQNIAILIASLTFLRLLAYFILMYKTNERR</sequence>
<keyword evidence="13" id="KW-1185">Reference proteome</keyword>
<feature type="transmembrane region" description="Helical" evidence="10">
    <location>
        <begin position="598"/>
        <end position="621"/>
    </location>
</feature>
<evidence type="ECO:0000256" key="6">
    <source>
        <dbReference type="ARBA" id="ARBA00022840"/>
    </source>
</evidence>
<name>T1KGE5_TETUR</name>
<dbReference type="SMART" id="SM00382">
    <property type="entry name" value="AAA"/>
    <property type="match status" value="1"/>
</dbReference>
<comment type="similarity">
    <text evidence="2">Belongs to the ABC transporter superfamily. ABCG family. Eye pigment precursor importer (TC 3.A.1.204) subfamily.</text>
</comment>
<dbReference type="Proteomes" id="UP000015104">
    <property type="component" value="Unassembled WGS sequence"/>
</dbReference>
<evidence type="ECO:0000256" key="7">
    <source>
        <dbReference type="ARBA" id="ARBA00022989"/>
    </source>
</evidence>
<proteinExistence type="inferred from homology"/>
<feature type="transmembrane region" description="Helical" evidence="10">
    <location>
        <begin position="633"/>
        <end position="659"/>
    </location>
</feature>
<dbReference type="GO" id="GO:0005524">
    <property type="term" value="F:ATP binding"/>
    <property type="evidence" value="ECO:0007669"/>
    <property type="project" value="UniProtKB-KW"/>
</dbReference>
<keyword evidence="7 10" id="KW-1133">Transmembrane helix</keyword>
<keyword evidence="8 10" id="KW-0472">Membrane</keyword>
<dbReference type="eggNOG" id="KOG0061">
    <property type="taxonomic scope" value="Eukaryota"/>
</dbReference>
<evidence type="ECO:0000256" key="4">
    <source>
        <dbReference type="ARBA" id="ARBA00022692"/>
    </source>
</evidence>
<evidence type="ECO:0000256" key="8">
    <source>
        <dbReference type="ARBA" id="ARBA00023136"/>
    </source>
</evidence>
<dbReference type="EnsemblMetazoa" id="tetur11g00520.1">
    <property type="protein sequence ID" value="tetur11g00520.1"/>
    <property type="gene ID" value="tetur11g00520"/>
</dbReference>
<evidence type="ECO:0000256" key="9">
    <source>
        <dbReference type="SAM" id="MobiDB-lite"/>
    </source>
</evidence>
<dbReference type="PROSITE" id="PS50893">
    <property type="entry name" value="ABC_TRANSPORTER_2"/>
    <property type="match status" value="1"/>
</dbReference>
<dbReference type="PANTHER" id="PTHR48041:SF78">
    <property type="entry name" value="ABC TRANSPORTER EXPRESSED IN TRACHEA, ISOFORM A"/>
    <property type="match status" value="1"/>
</dbReference>
<feature type="transmembrane region" description="Helical" evidence="10">
    <location>
        <begin position="841"/>
        <end position="863"/>
    </location>
</feature>
<dbReference type="InterPro" id="IPR013525">
    <property type="entry name" value="ABC2_TM"/>
</dbReference>
<dbReference type="SUPFAM" id="SSF52540">
    <property type="entry name" value="P-loop containing nucleoside triphosphate hydrolases"/>
    <property type="match status" value="1"/>
</dbReference>
<protein>
    <recommendedName>
        <fullName evidence="11">ABC transporter domain-containing protein</fullName>
    </recommendedName>
</protein>
<dbReference type="Gene3D" id="3.40.50.300">
    <property type="entry name" value="P-loop containing nucleotide triphosphate hydrolases"/>
    <property type="match status" value="1"/>
</dbReference>
<dbReference type="InterPro" id="IPR003439">
    <property type="entry name" value="ABC_transporter-like_ATP-bd"/>
</dbReference>
<dbReference type="Pfam" id="PF01061">
    <property type="entry name" value="ABC2_membrane"/>
    <property type="match status" value="1"/>
</dbReference>
<keyword evidence="3" id="KW-0813">Transport</keyword>
<dbReference type="PANTHER" id="PTHR48041">
    <property type="entry name" value="ABC TRANSPORTER G FAMILY MEMBER 28"/>
    <property type="match status" value="1"/>
</dbReference>
<dbReference type="EMBL" id="CAEY01000065">
    <property type="status" value="NOT_ANNOTATED_CDS"/>
    <property type="molecule type" value="Genomic_DNA"/>
</dbReference>
<dbReference type="InterPro" id="IPR027417">
    <property type="entry name" value="P-loop_NTPase"/>
</dbReference>
<feature type="compositionally biased region" description="Polar residues" evidence="9">
    <location>
        <begin position="60"/>
        <end position="77"/>
    </location>
</feature>
<comment type="subcellular location">
    <subcellularLocation>
        <location evidence="1">Membrane</location>
        <topology evidence="1">Multi-pass membrane protein</topology>
    </subcellularLocation>
</comment>
<evidence type="ECO:0000256" key="2">
    <source>
        <dbReference type="ARBA" id="ARBA00005814"/>
    </source>
</evidence>
<dbReference type="InterPro" id="IPR017871">
    <property type="entry name" value="ABC_transporter-like_CS"/>
</dbReference>
<evidence type="ECO:0000256" key="3">
    <source>
        <dbReference type="ARBA" id="ARBA00022448"/>
    </source>
</evidence>
<reference evidence="12" key="2">
    <citation type="submission" date="2015-06" db="UniProtKB">
        <authorList>
            <consortium name="EnsemblMetazoa"/>
        </authorList>
    </citation>
    <scope>IDENTIFICATION</scope>
</reference>
<feature type="transmembrane region" description="Helical" evidence="10">
    <location>
        <begin position="501"/>
        <end position="519"/>
    </location>
</feature>
<feature type="transmembrane region" description="Helical" evidence="10">
    <location>
        <begin position="665"/>
        <end position="684"/>
    </location>
</feature>
<feature type="region of interest" description="Disordered" evidence="9">
    <location>
        <begin position="1"/>
        <end position="28"/>
    </location>
</feature>
<reference evidence="13" key="1">
    <citation type="submission" date="2011-08" db="EMBL/GenBank/DDBJ databases">
        <authorList>
            <person name="Rombauts S."/>
        </authorList>
    </citation>
    <scope>NUCLEOTIDE SEQUENCE</scope>
    <source>
        <strain evidence="13">London</strain>
    </source>
</reference>
<accession>T1KGE5</accession>
<dbReference type="InterPro" id="IPR003593">
    <property type="entry name" value="AAA+_ATPase"/>
</dbReference>
<dbReference type="GO" id="GO:0140359">
    <property type="term" value="F:ABC-type transporter activity"/>
    <property type="evidence" value="ECO:0007669"/>
    <property type="project" value="InterPro"/>
</dbReference>
<evidence type="ECO:0000256" key="5">
    <source>
        <dbReference type="ARBA" id="ARBA00022741"/>
    </source>
</evidence>
<keyword evidence="5" id="KW-0547">Nucleotide-binding</keyword>
<keyword evidence="4 10" id="KW-0812">Transmembrane</keyword>
<organism evidence="12 13">
    <name type="scientific">Tetranychus urticae</name>
    <name type="common">Two-spotted spider mite</name>
    <dbReference type="NCBI Taxonomy" id="32264"/>
    <lineage>
        <taxon>Eukaryota</taxon>
        <taxon>Metazoa</taxon>
        <taxon>Ecdysozoa</taxon>
        <taxon>Arthropoda</taxon>
        <taxon>Chelicerata</taxon>
        <taxon>Arachnida</taxon>
        <taxon>Acari</taxon>
        <taxon>Acariformes</taxon>
        <taxon>Trombidiformes</taxon>
        <taxon>Prostigmata</taxon>
        <taxon>Eleutherengona</taxon>
        <taxon>Raphignathae</taxon>
        <taxon>Tetranychoidea</taxon>
        <taxon>Tetranychidae</taxon>
        <taxon>Tetranychus</taxon>
    </lineage>
</organism>
<evidence type="ECO:0000259" key="11">
    <source>
        <dbReference type="PROSITE" id="PS50893"/>
    </source>
</evidence>
<evidence type="ECO:0000313" key="12">
    <source>
        <dbReference type="EnsemblMetazoa" id="tetur11g00520.1"/>
    </source>
</evidence>
<evidence type="ECO:0000256" key="1">
    <source>
        <dbReference type="ARBA" id="ARBA00004141"/>
    </source>
</evidence>
<dbReference type="GO" id="GO:0005886">
    <property type="term" value="C:plasma membrane"/>
    <property type="evidence" value="ECO:0007669"/>
    <property type="project" value="TreeGrafter"/>
</dbReference>
<evidence type="ECO:0000313" key="13">
    <source>
        <dbReference type="Proteomes" id="UP000015104"/>
    </source>
</evidence>
<dbReference type="GO" id="GO:0016887">
    <property type="term" value="F:ATP hydrolysis activity"/>
    <property type="evidence" value="ECO:0007669"/>
    <property type="project" value="InterPro"/>
</dbReference>